<dbReference type="InterPro" id="IPR036188">
    <property type="entry name" value="FAD/NAD-bd_sf"/>
</dbReference>
<evidence type="ECO:0000256" key="2">
    <source>
        <dbReference type="ARBA" id="ARBA00010139"/>
    </source>
</evidence>
<evidence type="ECO:0000313" key="8">
    <source>
        <dbReference type="EMBL" id="MDV7133851.1"/>
    </source>
</evidence>
<comment type="similarity">
    <text evidence="2">Belongs to the FAD-binding monooxygenase family.</text>
</comment>
<evidence type="ECO:0000256" key="5">
    <source>
        <dbReference type="ARBA" id="ARBA00022857"/>
    </source>
</evidence>
<gene>
    <name evidence="8" type="ORF">R4198_09100</name>
</gene>
<keyword evidence="9" id="KW-1185">Reference proteome</keyword>
<dbReference type="RefSeq" id="WP_317712815.1">
    <property type="nucleotide sequence ID" value="NZ_JAWLUM010000001.1"/>
</dbReference>
<evidence type="ECO:0000313" key="9">
    <source>
        <dbReference type="Proteomes" id="UP001185792"/>
    </source>
</evidence>
<comment type="caution">
    <text evidence="8">The sequence shown here is derived from an EMBL/GenBank/DDBJ whole genome shotgun (WGS) entry which is preliminary data.</text>
</comment>
<comment type="cofactor">
    <cofactor evidence="1">
        <name>FAD</name>
        <dbReference type="ChEBI" id="CHEBI:57692"/>
    </cofactor>
</comment>
<keyword evidence="6 8" id="KW-0560">Oxidoreductase</keyword>
<evidence type="ECO:0000256" key="7">
    <source>
        <dbReference type="ARBA" id="ARBA00023033"/>
    </source>
</evidence>
<keyword evidence="5" id="KW-0521">NADP</keyword>
<dbReference type="Proteomes" id="UP001185792">
    <property type="component" value="Unassembled WGS sequence"/>
</dbReference>
<dbReference type="PANTHER" id="PTHR43098">
    <property type="entry name" value="L-ORNITHINE N(5)-MONOOXYGENASE-RELATED"/>
    <property type="match status" value="1"/>
</dbReference>
<keyword evidence="4" id="KW-0274">FAD</keyword>
<evidence type="ECO:0000256" key="1">
    <source>
        <dbReference type="ARBA" id="ARBA00001974"/>
    </source>
</evidence>
<dbReference type="EC" id="1.14.13.-" evidence="8"/>
<organism evidence="8 9">
    <name type="scientific">Williamsia marianensis</name>
    <dbReference type="NCBI Taxonomy" id="85044"/>
    <lineage>
        <taxon>Bacteria</taxon>
        <taxon>Bacillati</taxon>
        <taxon>Actinomycetota</taxon>
        <taxon>Actinomycetes</taxon>
        <taxon>Mycobacteriales</taxon>
        <taxon>Nocardiaceae</taxon>
        <taxon>Williamsia</taxon>
    </lineage>
</organism>
<dbReference type="Pfam" id="PF00743">
    <property type="entry name" value="FMO-like"/>
    <property type="match status" value="1"/>
</dbReference>
<evidence type="ECO:0000256" key="6">
    <source>
        <dbReference type="ARBA" id="ARBA00023002"/>
    </source>
</evidence>
<accession>A0ABU4ESW6</accession>
<reference evidence="8 9" key="1">
    <citation type="submission" date="2023-10" db="EMBL/GenBank/DDBJ databases">
        <title>Development of a sustainable strategy for remediation of hydrocarbon-contaminated territories based on the waste exchange concept.</title>
        <authorList>
            <person name="Krivoruchko A."/>
        </authorList>
    </citation>
    <scope>NUCLEOTIDE SEQUENCE [LARGE SCALE GENOMIC DNA]</scope>
    <source>
        <strain evidence="8 9">IEGM 1236</strain>
    </source>
</reference>
<dbReference type="InterPro" id="IPR050775">
    <property type="entry name" value="FAD-binding_Monooxygenases"/>
</dbReference>
<dbReference type="Gene3D" id="3.50.50.60">
    <property type="entry name" value="FAD/NAD(P)-binding domain"/>
    <property type="match status" value="2"/>
</dbReference>
<protein>
    <submittedName>
        <fullName evidence="8">NAD(P)/FAD-dependent oxidoreductase</fullName>
        <ecNumber evidence="8">1.14.13.-</ecNumber>
    </submittedName>
</protein>
<dbReference type="PANTHER" id="PTHR43098:SF3">
    <property type="entry name" value="L-ORNITHINE N(5)-MONOOXYGENASE-RELATED"/>
    <property type="match status" value="1"/>
</dbReference>
<keyword evidence="7" id="KW-0503">Monooxygenase</keyword>
<dbReference type="SUPFAM" id="SSF51905">
    <property type="entry name" value="FAD/NAD(P)-binding domain"/>
    <property type="match status" value="2"/>
</dbReference>
<dbReference type="GO" id="GO:0016491">
    <property type="term" value="F:oxidoreductase activity"/>
    <property type="evidence" value="ECO:0007669"/>
    <property type="project" value="UniProtKB-KW"/>
</dbReference>
<proteinExistence type="inferred from homology"/>
<keyword evidence="3" id="KW-0285">Flavoprotein</keyword>
<evidence type="ECO:0000256" key="3">
    <source>
        <dbReference type="ARBA" id="ARBA00022630"/>
    </source>
</evidence>
<dbReference type="InterPro" id="IPR020946">
    <property type="entry name" value="Flavin_mOase-like"/>
</dbReference>
<evidence type="ECO:0000256" key="4">
    <source>
        <dbReference type="ARBA" id="ARBA00022827"/>
    </source>
</evidence>
<dbReference type="EMBL" id="JAWLUM010000001">
    <property type="protein sequence ID" value="MDV7133851.1"/>
    <property type="molecule type" value="Genomic_DNA"/>
</dbReference>
<name>A0ABU4ESW6_WILMA</name>
<sequence>MSETKEQPAEVGAVIVGAGLSGLYMLHKLRQLGISARVFETAHDVGGTWYWNKYPGARCDVQSMHYSYSFDKELEQQWQWTEKFPGQPELLRYIQHVADRHDLRKDITFNTRVTTAKYDEEAQRWRVQTEQGEDVVARFFLMAVGCLSRPKVLEIPGLEKFEGDTFHTASWPEQGVDFSGRRVAVIGTGSSGIQAIPLIAEQAAELKVFQRTPNFCLPTFNGPIDQELVARIKANYEQTRDDDRNSGFGVAVEVGEESAFADSDEERRAKYQDRWNQGNLTGILQAYSDVLIDPAANDTAADFVREQIRRIVTDPETARKLSPKGYPFGTKRPCLGTGYYETYNRDNVQLIDVRETPLVEITERGVRTSEGEFEVDSLVLATGFDAMTGSFLAIDVRGRGGVGLREKWADGPTSYLGLGVPGFPNMFTITGPGSPSVLSNMLVSIEQHVEWLADLFVHMRRQNLAVVEPTDVAAKEWDDHVKECSEATLYGITESWYMGANVPGKPRVFMPYSGGVNTYRDKCVQVAEDGYEGFELQPA</sequence>